<reference evidence="3 4" key="1">
    <citation type="submission" date="2018-06" db="EMBL/GenBank/DDBJ databases">
        <authorList>
            <consortium name="Pathogen Informatics"/>
            <person name="Doyle S."/>
        </authorList>
    </citation>
    <scope>NUCLEOTIDE SEQUENCE [LARGE SCALE GENOMIC DNA]</scope>
    <source>
        <strain evidence="3 4">NCTC10254</strain>
    </source>
</reference>
<gene>
    <name evidence="3" type="ORF">NCTC10254_02373</name>
</gene>
<name>A0A6H9XS28_9CORY</name>
<evidence type="ECO:0000313" key="4">
    <source>
        <dbReference type="Proteomes" id="UP000249886"/>
    </source>
</evidence>
<feature type="transmembrane region" description="Helical" evidence="2">
    <location>
        <begin position="130"/>
        <end position="149"/>
    </location>
</feature>
<keyword evidence="2" id="KW-1133">Transmembrane helix</keyword>
<protein>
    <submittedName>
        <fullName evidence="3">Uncharacterized protein</fullName>
    </submittedName>
</protein>
<comment type="caution">
    <text evidence="3">The sequence shown here is derived from an EMBL/GenBank/DDBJ whole genome shotgun (WGS) entry which is preliminary data.</text>
</comment>
<keyword evidence="2" id="KW-0812">Transmembrane</keyword>
<proteinExistence type="predicted"/>
<organism evidence="3 4">
    <name type="scientific">Corynebacterium matruchotii</name>
    <dbReference type="NCBI Taxonomy" id="43768"/>
    <lineage>
        <taxon>Bacteria</taxon>
        <taxon>Bacillati</taxon>
        <taxon>Actinomycetota</taxon>
        <taxon>Actinomycetes</taxon>
        <taxon>Mycobacteriales</taxon>
        <taxon>Corynebacteriaceae</taxon>
        <taxon>Corynebacterium</taxon>
    </lineage>
</organism>
<dbReference type="GeneID" id="84575021"/>
<keyword evidence="2" id="KW-0472">Membrane</keyword>
<dbReference type="RefSeq" id="WP_005527150.1">
    <property type="nucleotide sequence ID" value="NZ_CP050134.2"/>
</dbReference>
<evidence type="ECO:0000256" key="2">
    <source>
        <dbReference type="SAM" id="Phobius"/>
    </source>
</evidence>
<sequence length="220" mass="24844">MIADIFRILGALYWVPAYQRGYYAREWYWLFRAAHSDGERAQVAANAVMMAHKLCPLDPRVRRERCRKNRILFRTYAAAMLFFISIGGLMPIEESIELLLFLIPCMLPPLILMGFLLYSDRHRRGYQGMVTNGVGGTICFEVAWCGVMGDINPWLSKIPDMIYIAIALVIYVCPVFLVLFIISAAQNFGPQPPACQDPPFPPIPSFAPLPPKTPQVPPGH</sequence>
<feature type="transmembrane region" description="Helical" evidence="2">
    <location>
        <begin position="98"/>
        <end position="118"/>
    </location>
</feature>
<feature type="region of interest" description="Disordered" evidence="1">
    <location>
        <begin position="199"/>
        <end position="220"/>
    </location>
</feature>
<dbReference type="AlphaFoldDB" id="A0A6H9XS28"/>
<accession>A0A6H9XS28</accession>
<evidence type="ECO:0000313" key="3">
    <source>
        <dbReference type="EMBL" id="SPW33228.1"/>
    </source>
</evidence>
<dbReference type="Proteomes" id="UP000249886">
    <property type="component" value="Unassembled WGS sequence"/>
</dbReference>
<feature type="transmembrane region" description="Helical" evidence="2">
    <location>
        <begin position="71"/>
        <end position="92"/>
    </location>
</feature>
<feature type="transmembrane region" description="Helical" evidence="2">
    <location>
        <begin position="161"/>
        <end position="182"/>
    </location>
</feature>
<dbReference type="EMBL" id="UARK01000033">
    <property type="protein sequence ID" value="SPW33228.1"/>
    <property type="molecule type" value="Genomic_DNA"/>
</dbReference>
<evidence type="ECO:0000256" key="1">
    <source>
        <dbReference type="SAM" id="MobiDB-lite"/>
    </source>
</evidence>